<dbReference type="Pfam" id="PF00571">
    <property type="entry name" value="CBS"/>
    <property type="match status" value="1"/>
</dbReference>
<reference evidence="3 4" key="1">
    <citation type="submission" date="2022-03" db="EMBL/GenBank/DDBJ databases">
        <title>Novel taxa within the pig intestine.</title>
        <authorList>
            <person name="Wylensek D."/>
            <person name="Bishof K."/>
            <person name="Afrizal A."/>
            <person name="Clavel T."/>
        </authorList>
    </citation>
    <scope>NUCLEOTIDE SEQUENCE [LARGE SCALE GENOMIC DNA]</scope>
    <source>
        <strain evidence="3 4">CLA-KB-P133</strain>
    </source>
</reference>
<dbReference type="AlphaFoldDB" id="A0AB35U397"/>
<sequence>MSQNDNARRFLDAYASIEHELSTMARETRYIPFSQLLSMCAKHSWVVSHHQEELREFNELRNAIVHLRDSRNEIIAQPTDQAVQDIERLAKLLTGDDTLLQYASKPVKTVSLQDTIPSAYTLMKKLGSSKVPVYENGIYRGLLQMEDICAWAMDGRDALLQVKDVLSSSRKERVVFLNRGAKVMDAMASFEKALRLGAAAMAIIITENAERDQQPLGIVTVQDLPKMLRELV</sequence>
<keyword evidence="1" id="KW-0129">CBS domain</keyword>
<protein>
    <recommendedName>
        <fullName evidence="2">CBS domain-containing protein</fullName>
    </recommendedName>
</protein>
<keyword evidence="4" id="KW-1185">Reference proteome</keyword>
<proteinExistence type="predicted"/>
<evidence type="ECO:0000313" key="3">
    <source>
        <dbReference type="EMBL" id="MDX8419051.1"/>
    </source>
</evidence>
<gene>
    <name evidence="3" type="ORF">MOZ60_02960</name>
</gene>
<dbReference type="InterPro" id="IPR046342">
    <property type="entry name" value="CBS_dom_sf"/>
</dbReference>
<comment type="caution">
    <text evidence="3">The sequence shown here is derived from an EMBL/GenBank/DDBJ whole genome shotgun (WGS) entry which is preliminary data.</text>
</comment>
<dbReference type="EMBL" id="JALBUR010000004">
    <property type="protein sequence ID" value="MDX8419051.1"/>
    <property type="molecule type" value="Genomic_DNA"/>
</dbReference>
<dbReference type="SUPFAM" id="SSF54631">
    <property type="entry name" value="CBS-domain pair"/>
    <property type="match status" value="1"/>
</dbReference>
<evidence type="ECO:0000259" key="2">
    <source>
        <dbReference type="PROSITE" id="PS51371"/>
    </source>
</evidence>
<dbReference type="Gene3D" id="3.10.580.10">
    <property type="entry name" value="CBS-domain"/>
    <property type="match status" value="1"/>
</dbReference>
<dbReference type="InterPro" id="IPR000644">
    <property type="entry name" value="CBS_dom"/>
</dbReference>
<name>A0AB35U397_9FIRM</name>
<dbReference type="RefSeq" id="WP_370595598.1">
    <property type="nucleotide sequence ID" value="NZ_JALBUR010000004.1"/>
</dbReference>
<evidence type="ECO:0000256" key="1">
    <source>
        <dbReference type="PROSITE-ProRule" id="PRU00703"/>
    </source>
</evidence>
<accession>A0AB35U397</accession>
<feature type="domain" description="CBS" evidence="2">
    <location>
        <begin position="103"/>
        <end position="158"/>
    </location>
</feature>
<organism evidence="3 4">
    <name type="scientific">Grylomicrobium aquisgranensis</name>
    <dbReference type="NCBI Taxonomy" id="2926318"/>
    <lineage>
        <taxon>Bacteria</taxon>
        <taxon>Bacillati</taxon>
        <taxon>Bacillota</taxon>
        <taxon>Erysipelotrichia</taxon>
        <taxon>Erysipelotrichales</taxon>
        <taxon>Erysipelotrichaceae</taxon>
        <taxon>Grylomicrobium</taxon>
    </lineage>
</organism>
<dbReference type="PROSITE" id="PS51371">
    <property type="entry name" value="CBS"/>
    <property type="match status" value="1"/>
</dbReference>
<evidence type="ECO:0000313" key="4">
    <source>
        <dbReference type="Proteomes" id="UP001286174"/>
    </source>
</evidence>
<dbReference type="Proteomes" id="UP001286174">
    <property type="component" value="Unassembled WGS sequence"/>
</dbReference>